<keyword evidence="9 11" id="KW-0456">Lyase</keyword>
<evidence type="ECO:0000256" key="1">
    <source>
        <dbReference type="ARBA" id="ARBA00001274"/>
    </source>
</evidence>
<dbReference type="GO" id="GO:0004794">
    <property type="term" value="F:threonine deaminase activity"/>
    <property type="evidence" value="ECO:0007669"/>
    <property type="project" value="UniProtKB-UniRule"/>
</dbReference>
<keyword evidence="8 11" id="KW-0663">Pyridoxal phosphate</keyword>
<feature type="region of interest" description="Disordered" evidence="12">
    <location>
        <begin position="441"/>
        <end position="501"/>
    </location>
</feature>
<dbReference type="GO" id="GO:0006567">
    <property type="term" value="P:L-threonine catabolic process"/>
    <property type="evidence" value="ECO:0007669"/>
    <property type="project" value="TreeGrafter"/>
</dbReference>
<evidence type="ECO:0000256" key="12">
    <source>
        <dbReference type="SAM" id="MobiDB-lite"/>
    </source>
</evidence>
<dbReference type="PANTHER" id="PTHR48078">
    <property type="entry name" value="THREONINE DEHYDRATASE, MITOCHONDRIAL-RELATED"/>
    <property type="match status" value="1"/>
</dbReference>
<sequence length="664" mass="70659">MSGTSTPAYLAGPFPTGKALMENDVTPSIPPTPSSESGPPTHLYADLPKHLMQPDNTPDYLRLILNADVYDLVKQTPLQPGVNLSSKLGCQVLLKREDLQPVFSFKLRGAFNMMRQLDDEQKWKGVIACSAGNHAQGVAMAGAHLSIPCTIVMPKGTPSIKTANVKRLGAKVVLFGQDFDEAKAECTRLSQAHGLKIIPPFDHPRVIAGQGTVAVEICRQTDMTNLDAIFCCVGGGGLLAGVAAYIKRIAPPHVKVIGVETFDADALAQSLEAGHRVLLDEVGLFSDGTAVRIVGEECFRVCRENVDGMVKVSNDEICAAIKDVFEDTRSIPEPAGALAVAGMKRYIATHGLAGSGKKFVALVSGANMNFSRLRFVAERADLGENKEALLSVEIPEQPGAFLKLHDHIHPRNVTEFSYRYNSSEKAQIFLSFILNGTNVPRSSSAPDNTAPAAAAAAASAHNGDGDVPVAMPVPDPVREAAAAARDTHAARDASSASTATAMGSSTSSLSAAAAGGDPNKLAESMMASSLSLNSGSSELASILASLSSAGMPAIDISGDEVSKSHLRYMVGGLTAVPNERIFRFEFPERPGALRKFLIGLQSEWNVSLFHYRNHGSDVGKILVGIQVPPNQTQDFHNFLNDLNYHVVEETNNPVVTRYLKATTS</sequence>
<dbReference type="CDD" id="cd04907">
    <property type="entry name" value="ACT_ThrD-I_2"/>
    <property type="match status" value="1"/>
</dbReference>
<keyword evidence="6 11" id="KW-0412">Isoleucine biosynthesis</keyword>
<comment type="similarity">
    <text evidence="4 11">Belongs to the serine/threonine dehydratase family.</text>
</comment>
<evidence type="ECO:0000256" key="9">
    <source>
        <dbReference type="ARBA" id="ARBA00023239"/>
    </source>
</evidence>
<evidence type="ECO:0000313" key="15">
    <source>
        <dbReference type="Proteomes" id="UP000246740"/>
    </source>
</evidence>
<dbReference type="GO" id="GO:0009097">
    <property type="term" value="P:isoleucine biosynthetic process"/>
    <property type="evidence" value="ECO:0007669"/>
    <property type="project" value="UniProtKB-UniRule"/>
</dbReference>
<dbReference type="PANTHER" id="PTHR48078:SF11">
    <property type="entry name" value="THREONINE DEHYDRATASE, MITOCHONDRIAL"/>
    <property type="match status" value="1"/>
</dbReference>
<feature type="region of interest" description="Disordered" evidence="12">
    <location>
        <begin position="1"/>
        <end position="43"/>
    </location>
</feature>
<feature type="compositionally biased region" description="Low complexity" evidence="12">
    <location>
        <begin position="442"/>
        <end position="472"/>
    </location>
</feature>
<evidence type="ECO:0000256" key="11">
    <source>
        <dbReference type="RuleBase" id="RU362012"/>
    </source>
</evidence>
<dbReference type="SUPFAM" id="SSF55021">
    <property type="entry name" value="ACT-like"/>
    <property type="match status" value="1"/>
</dbReference>
<evidence type="ECO:0000256" key="2">
    <source>
        <dbReference type="ARBA" id="ARBA00001933"/>
    </source>
</evidence>
<dbReference type="Gene3D" id="3.40.50.1100">
    <property type="match status" value="2"/>
</dbReference>
<dbReference type="GO" id="GO:0030170">
    <property type="term" value="F:pyridoxal phosphate binding"/>
    <property type="evidence" value="ECO:0007669"/>
    <property type="project" value="InterPro"/>
</dbReference>
<dbReference type="InterPro" id="IPR000634">
    <property type="entry name" value="Ser/Thr_deHydtase_PyrdxlP-BS"/>
</dbReference>
<dbReference type="InterPro" id="IPR050147">
    <property type="entry name" value="Ser/Thr_Dehydratase"/>
</dbReference>
<dbReference type="Pfam" id="PF00585">
    <property type="entry name" value="Thr_dehydrat_C"/>
    <property type="match status" value="2"/>
</dbReference>
<gene>
    <name evidence="14" type="ORF">BCV70DRAFT_198347</name>
</gene>
<reference evidence="14 15" key="1">
    <citation type="journal article" date="2018" name="Mol. Biol. Evol.">
        <title>Broad Genomic Sampling Reveals a Smut Pathogenic Ancestry of the Fungal Clade Ustilaginomycotina.</title>
        <authorList>
            <person name="Kijpornyongpan T."/>
            <person name="Mondo S.J."/>
            <person name="Barry K."/>
            <person name="Sandor L."/>
            <person name="Lee J."/>
            <person name="Lipzen A."/>
            <person name="Pangilinan J."/>
            <person name="LaButti K."/>
            <person name="Hainaut M."/>
            <person name="Henrissat B."/>
            <person name="Grigoriev I.V."/>
            <person name="Spatafora J.W."/>
            <person name="Aime M.C."/>
        </authorList>
    </citation>
    <scope>NUCLEOTIDE SEQUENCE [LARGE SCALE GENOMIC DNA]</scope>
    <source>
        <strain evidence="14 15">MCA 3645</strain>
    </source>
</reference>
<dbReference type="FunCoup" id="A0A317XUW2">
    <property type="interactions" value="177"/>
</dbReference>
<proteinExistence type="inferred from homology"/>
<dbReference type="Gene3D" id="3.40.1020.10">
    <property type="entry name" value="Biosynthetic Threonine Deaminase, Domain 3"/>
    <property type="match status" value="2"/>
</dbReference>
<dbReference type="InterPro" id="IPR001721">
    <property type="entry name" value="TD_ACT-like"/>
</dbReference>
<evidence type="ECO:0000259" key="13">
    <source>
        <dbReference type="PROSITE" id="PS51672"/>
    </source>
</evidence>
<dbReference type="PROSITE" id="PS00165">
    <property type="entry name" value="DEHYDRATASE_SER_THR"/>
    <property type="match status" value="1"/>
</dbReference>
<dbReference type="UniPathway" id="UPA00047">
    <property type="reaction ID" value="UER00054"/>
</dbReference>
<name>A0A317XUW2_9BASI</name>
<dbReference type="InterPro" id="IPR005787">
    <property type="entry name" value="Thr_deHydtase_biosynth"/>
</dbReference>
<dbReference type="EMBL" id="KZ819189">
    <property type="protein sequence ID" value="PWZ02067.1"/>
    <property type="molecule type" value="Genomic_DNA"/>
</dbReference>
<organism evidence="14 15">
    <name type="scientific">Testicularia cyperi</name>
    <dbReference type="NCBI Taxonomy" id="1882483"/>
    <lineage>
        <taxon>Eukaryota</taxon>
        <taxon>Fungi</taxon>
        <taxon>Dikarya</taxon>
        <taxon>Basidiomycota</taxon>
        <taxon>Ustilaginomycotina</taxon>
        <taxon>Ustilaginomycetes</taxon>
        <taxon>Ustilaginales</taxon>
        <taxon>Anthracoideaceae</taxon>
        <taxon>Testicularia</taxon>
    </lineage>
</organism>
<dbReference type="CDD" id="cd01562">
    <property type="entry name" value="Thr-dehyd"/>
    <property type="match status" value="1"/>
</dbReference>
<dbReference type="InterPro" id="IPR038110">
    <property type="entry name" value="TD_ACT-like_sf"/>
</dbReference>
<dbReference type="Pfam" id="PF00291">
    <property type="entry name" value="PALP"/>
    <property type="match status" value="1"/>
</dbReference>
<dbReference type="SUPFAM" id="SSF53686">
    <property type="entry name" value="Tryptophan synthase beta subunit-like PLP-dependent enzymes"/>
    <property type="match status" value="1"/>
</dbReference>
<dbReference type="NCBIfam" id="TIGR01124">
    <property type="entry name" value="ilvA_2Cterm"/>
    <property type="match status" value="1"/>
</dbReference>
<evidence type="ECO:0000256" key="10">
    <source>
        <dbReference type="ARBA" id="ARBA00023304"/>
    </source>
</evidence>
<protein>
    <recommendedName>
        <fullName evidence="11">Threonine dehydratase</fullName>
        <ecNumber evidence="11">4.3.1.19</ecNumber>
    </recommendedName>
    <alternativeName>
        <fullName evidence="11">Threonine deaminase</fullName>
    </alternativeName>
</protein>
<evidence type="ECO:0000256" key="5">
    <source>
        <dbReference type="ARBA" id="ARBA00022605"/>
    </source>
</evidence>
<dbReference type="EC" id="4.3.1.19" evidence="11"/>
<dbReference type="Proteomes" id="UP000246740">
    <property type="component" value="Unassembled WGS sequence"/>
</dbReference>
<evidence type="ECO:0000256" key="6">
    <source>
        <dbReference type="ARBA" id="ARBA00022624"/>
    </source>
</evidence>
<feature type="domain" description="ACT-like" evidence="13">
    <location>
        <begin position="580"/>
        <end position="651"/>
    </location>
</feature>
<dbReference type="GO" id="GO:0003941">
    <property type="term" value="F:L-serine ammonia-lyase activity"/>
    <property type="evidence" value="ECO:0007669"/>
    <property type="project" value="TreeGrafter"/>
</dbReference>
<accession>A0A317XUW2</accession>
<dbReference type="STRING" id="1882483.A0A317XUW2"/>
<comment type="catalytic activity">
    <reaction evidence="1 11">
        <text>L-threonine = 2-oxobutanoate + NH4(+)</text>
        <dbReference type="Rhea" id="RHEA:22108"/>
        <dbReference type="ChEBI" id="CHEBI:16763"/>
        <dbReference type="ChEBI" id="CHEBI:28938"/>
        <dbReference type="ChEBI" id="CHEBI:57926"/>
        <dbReference type="EC" id="4.3.1.19"/>
    </reaction>
</comment>
<comment type="pathway">
    <text evidence="3 11">Amino-acid biosynthesis; L-isoleucine biosynthesis; 2-oxobutanoate from L-threonine: step 1/1.</text>
</comment>
<dbReference type="GO" id="GO:0006565">
    <property type="term" value="P:L-serine catabolic process"/>
    <property type="evidence" value="ECO:0007669"/>
    <property type="project" value="TreeGrafter"/>
</dbReference>
<evidence type="ECO:0000256" key="7">
    <source>
        <dbReference type="ARBA" id="ARBA00022737"/>
    </source>
</evidence>
<dbReference type="OrthoDB" id="4418812at2759"/>
<feature type="compositionally biased region" description="Low complexity" evidence="12">
    <location>
        <begin position="492"/>
        <end position="501"/>
    </location>
</feature>
<dbReference type="AlphaFoldDB" id="A0A317XUW2"/>
<keyword evidence="15" id="KW-1185">Reference proteome</keyword>
<dbReference type="InParanoid" id="A0A317XUW2"/>
<evidence type="ECO:0000256" key="8">
    <source>
        <dbReference type="ARBA" id="ARBA00022898"/>
    </source>
</evidence>
<evidence type="ECO:0000256" key="3">
    <source>
        <dbReference type="ARBA" id="ARBA00004810"/>
    </source>
</evidence>
<dbReference type="InterPro" id="IPR045865">
    <property type="entry name" value="ACT-like_dom_sf"/>
</dbReference>
<comment type="cofactor">
    <cofactor evidence="2 11">
        <name>pyridoxal 5'-phosphate</name>
        <dbReference type="ChEBI" id="CHEBI:597326"/>
    </cofactor>
</comment>
<dbReference type="FunFam" id="3.40.50.1100:FF:000008">
    <property type="entry name" value="L-threonine dehydratase"/>
    <property type="match status" value="1"/>
</dbReference>
<evidence type="ECO:0000313" key="14">
    <source>
        <dbReference type="EMBL" id="PWZ02067.1"/>
    </source>
</evidence>
<dbReference type="InterPro" id="IPR001926">
    <property type="entry name" value="TrpB-like_PALP"/>
</dbReference>
<evidence type="ECO:0000256" key="4">
    <source>
        <dbReference type="ARBA" id="ARBA00010869"/>
    </source>
</evidence>
<dbReference type="InterPro" id="IPR036052">
    <property type="entry name" value="TrpB-like_PALP_sf"/>
</dbReference>
<keyword evidence="5 11" id="KW-0028">Amino-acid biosynthesis</keyword>
<dbReference type="PROSITE" id="PS51672">
    <property type="entry name" value="ACT_LIKE"/>
    <property type="match status" value="1"/>
</dbReference>
<keyword evidence="7" id="KW-0677">Repeat</keyword>
<keyword evidence="10 11" id="KW-0100">Branched-chain amino acid biosynthesis</keyword>